<dbReference type="GO" id="GO:0016491">
    <property type="term" value="F:oxidoreductase activity"/>
    <property type="evidence" value="ECO:0007669"/>
    <property type="project" value="UniProtKB-KW"/>
</dbReference>
<dbReference type="AlphaFoldDB" id="A0A8S4P1C2"/>
<dbReference type="PROSITE" id="PS51257">
    <property type="entry name" value="PROKAR_LIPOPROTEIN"/>
    <property type="match status" value="1"/>
</dbReference>
<dbReference type="PROSITE" id="PS00061">
    <property type="entry name" value="ADH_SHORT"/>
    <property type="match status" value="1"/>
</dbReference>
<dbReference type="InterPro" id="IPR036291">
    <property type="entry name" value="NAD(P)-bd_dom_sf"/>
</dbReference>
<dbReference type="PANTHER" id="PTHR43975">
    <property type="entry name" value="ZGC:101858"/>
    <property type="match status" value="1"/>
</dbReference>
<gene>
    <name evidence="2" type="ORF">OFUS_LOCUS12285</name>
</gene>
<dbReference type="OrthoDB" id="6046936at2759"/>
<accession>A0A8S4P1C2</accession>
<proteinExistence type="predicted"/>
<dbReference type="PRINTS" id="PR00081">
    <property type="entry name" value="GDHRDH"/>
</dbReference>
<dbReference type="PANTHER" id="PTHR43975:SF2">
    <property type="entry name" value="EG:BACR7A4.14 PROTEIN-RELATED"/>
    <property type="match status" value="1"/>
</dbReference>
<comment type="caution">
    <text evidence="2">The sequence shown here is derived from an EMBL/GenBank/DDBJ whole genome shotgun (WGS) entry which is preliminary data.</text>
</comment>
<dbReference type="Gene3D" id="3.40.50.720">
    <property type="entry name" value="NAD(P)-binding Rossmann-like Domain"/>
    <property type="match status" value="1"/>
</dbReference>
<dbReference type="SUPFAM" id="SSF51735">
    <property type="entry name" value="NAD(P)-binding Rossmann-fold domains"/>
    <property type="match status" value="1"/>
</dbReference>
<reference evidence="2" key="1">
    <citation type="submission" date="2022-03" db="EMBL/GenBank/DDBJ databases">
        <authorList>
            <person name="Martin C."/>
        </authorList>
    </citation>
    <scope>NUCLEOTIDE SEQUENCE</scope>
</reference>
<dbReference type="Proteomes" id="UP000749559">
    <property type="component" value="Unassembled WGS sequence"/>
</dbReference>
<evidence type="ECO:0000313" key="3">
    <source>
        <dbReference type="Proteomes" id="UP000749559"/>
    </source>
</evidence>
<dbReference type="NCBIfam" id="NF005559">
    <property type="entry name" value="PRK07231.1"/>
    <property type="match status" value="1"/>
</dbReference>
<evidence type="ECO:0000313" key="2">
    <source>
        <dbReference type="EMBL" id="CAH1786372.1"/>
    </source>
</evidence>
<organism evidence="2 3">
    <name type="scientific">Owenia fusiformis</name>
    <name type="common">Polychaete worm</name>
    <dbReference type="NCBI Taxonomy" id="6347"/>
    <lineage>
        <taxon>Eukaryota</taxon>
        <taxon>Metazoa</taxon>
        <taxon>Spiralia</taxon>
        <taxon>Lophotrochozoa</taxon>
        <taxon>Annelida</taxon>
        <taxon>Polychaeta</taxon>
        <taxon>Sedentaria</taxon>
        <taxon>Canalipalpata</taxon>
        <taxon>Sabellida</taxon>
        <taxon>Oweniida</taxon>
        <taxon>Oweniidae</taxon>
        <taxon>Owenia</taxon>
    </lineage>
</organism>
<dbReference type="PRINTS" id="PR00080">
    <property type="entry name" value="SDRFAMILY"/>
</dbReference>
<name>A0A8S4P1C2_OWEFU</name>
<dbReference type="FunFam" id="3.40.50.720:FF:000084">
    <property type="entry name" value="Short-chain dehydrogenase reductase"/>
    <property type="match status" value="1"/>
</dbReference>
<keyword evidence="3" id="KW-1185">Reference proteome</keyword>
<sequence>MTSMKDKVILITGASAGVGAACAEHFASLGAKLSITGRNEERLNKIKVLCIEACNDESNILATKGDVTITEDLERIVTYTLQKFGRLDVLVNNAATLKTGGLQDTTMELYDSMMNTNMRSAFELSRLVVPYLKKTKGAIVNVSSVAGPRPFPKIMAYAVSKAAMDHFTRCLAQELAPDGVRVNSVNPGTVDTEMYVTNGIMTPEQFAEYKERQCGVHPLGRIASGKDVAQAVAFLASSESSFVTGTNMLVDGGRAGVTPHLVTKE</sequence>
<dbReference type="InterPro" id="IPR020904">
    <property type="entry name" value="Sc_DH/Rdtase_CS"/>
</dbReference>
<protein>
    <submittedName>
        <fullName evidence="2">Uncharacterized protein</fullName>
    </submittedName>
</protein>
<keyword evidence="1" id="KW-0560">Oxidoreductase</keyword>
<dbReference type="InterPro" id="IPR002347">
    <property type="entry name" value="SDR_fam"/>
</dbReference>
<dbReference type="Pfam" id="PF13561">
    <property type="entry name" value="adh_short_C2"/>
    <property type="match status" value="1"/>
</dbReference>
<evidence type="ECO:0000256" key="1">
    <source>
        <dbReference type="ARBA" id="ARBA00023002"/>
    </source>
</evidence>
<dbReference type="EMBL" id="CAIIXF020000006">
    <property type="protein sequence ID" value="CAH1786372.1"/>
    <property type="molecule type" value="Genomic_DNA"/>
</dbReference>